<name>H6RTP2_BLASD</name>
<protein>
    <submittedName>
        <fullName evidence="2">Uncharacterized protein</fullName>
    </submittedName>
</protein>
<gene>
    <name evidence="2" type="ordered locus">BLASA_2196</name>
</gene>
<accession>H6RTP2</accession>
<proteinExistence type="predicted"/>
<reference evidence="3" key="2">
    <citation type="submission" date="2012-02" db="EMBL/GenBank/DDBJ databases">
        <title>Complete genome sequence of Blastococcus saxobsidens strain DD2.</title>
        <authorList>
            <person name="Genoscope."/>
        </authorList>
    </citation>
    <scope>NUCLEOTIDE SEQUENCE [LARGE SCALE GENOMIC DNA]</scope>
    <source>
        <strain evidence="3">DD2</strain>
    </source>
</reference>
<dbReference type="EMBL" id="FO117623">
    <property type="protein sequence ID" value="CCG03102.1"/>
    <property type="molecule type" value="Genomic_DNA"/>
</dbReference>
<feature type="region of interest" description="Disordered" evidence="1">
    <location>
        <begin position="1"/>
        <end position="26"/>
    </location>
</feature>
<dbReference type="Proteomes" id="UP000007517">
    <property type="component" value="Chromosome"/>
</dbReference>
<evidence type="ECO:0000313" key="3">
    <source>
        <dbReference type="Proteomes" id="UP000007517"/>
    </source>
</evidence>
<dbReference type="KEGG" id="bsd:BLASA_2196"/>
<evidence type="ECO:0000313" key="2">
    <source>
        <dbReference type="EMBL" id="CCG03102.1"/>
    </source>
</evidence>
<keyword evidence="3" id="KW-1185">Reference proteome</keyword>
<sequence>MTGEPHKRMLRPIPPPIPSHMTASQSEQFTSLSFQVHTSPLRFPHAVRVPELPTS</sequence>
<dbReference type="AlphaFoldDB" id="H6RTP2"/>
<dbReference type="HOGENOM" id="CLU_3022910_0_0_11"/>
<evidence type="ECO:0000256" key="1">
    <source>
        <dbReference type="SAM" id="MobiDB-lite"/>
    </source>
</evidence>
<organism evidence="2 3">
    <name type="scientific">Blastococcus saxobsidens (strain DD2)</name>
    <dbReference type="NCBI Taxonomy" id="1146883"/>
    <lineage>
        <taxon>Bacteria</taxon>
        <taxon>Bacillati</taxon>
        <taxon>Actinomycetota</taxon>
        <taxon>Actinomycetes</taxon>
        <taxon>Geodermatophilales</taxon>
        <taxon>Geodermatophilaceae</taxon>
        <taxon>Blastococcus</taxon>
    </lineage>
</organism>
<reference evidence="2 3" key="1">
    <citation type="journal article" date="2012" name="J. Bacteriol.">
        <title>Genome Sequence of Blastococcus saxobsidens DD2, a Stone-Inhabiting Bacterium.</title>
        <authorList>
            <person name="Chouaia B."/>
            <person name="Crotti E."/>
            <person name="Brusetti L."/>
            <person name="Daffonchio D."/>
            <person name="Essoussi I."/>
            <person name="Nouioui I."/>
            <person name="Sbissi I."/>
            <person name="Ghodhbane-Gtari F."/>
            <person name="Gtari M."/>
            <person name="Vacherie B."/>
            <person name="Barbe V."/>
            <person name="Medigue C."/>
            <person name="Gury J."/>
            <person name="Pujic P."/>
            <person name="Normand P."/>
        </authorList>
    </citation>
    <scope>NUCLEOTIDE SEQUENCE [LARGE SCALE GENOMIC DNA]</scope>
    <source>
        <strain evidence="2 3">DD2</strain>
    </source>
</reference>